<protein>
    <submittedName>
        <fullName evidence="2">Uncharacterized protein</fullName>
    </submittedName>
</protein>
<organism evidence="2 3">
    <name type="scientific">Flavivirga jejuensis</name>
    <dbReference type="NCBI Taxonomy" id="870487"/>
    <lineage>
        <taxon>Bacteria</taxon>
        <taxon>Pseudomonadati</taxon>
        <taxon>Bacteroidota</taxon>
        <taxon>Flavobacteriia</taxon>
        <taxon>Flavobacteriales</taxon>
        <taxon>Flavobacteriaceae</taxon>
        <taxon>Flavivirga</taxon>
    </lineage>
</organism>
<name>A0ABT8WMY8_9FLAO</name>
<feature type="signal peptide" evidence="1">
    <location>
        <begin position="1"/>
        <end position="17"/>
    </location>
</feature>
<keyword evidence="1" id="KW-0732">Signal</keyword>
<sequence length="45" mass="4825">MKRLFLFSLFISNAIIAQITDTGNNVGIATTTSGSRLTVAENVHT</sequence>
<feature type="chain" id="PRO_5046864926" evidence="1">
    <location>
        <begin position="18"/>
        <end position="45"/>
    </location>
</feature>
<accession>A0ABT8WMY8</accession>
<evidence type="ECO:0000256" key="1">
    <source>
        <dbReference type="SAM" id="SignalP"/>
    </source>
</evidence>
<reference evidence="2" key="1">
    <citation type="submission" date="2023-07" db="EMBL/GenBank/DDBJ databases">
        <title>Two novel species in the genus Flavivirga.</title>
        <authorList>
            <person name="Kwon K."/>
        </authorList>
    </citation>
    <scope>NUCLEOTIDE SEQUENCE</scope>
    <source>
        <strain evidence="2">KACC 14158</strain>
    </source>
</reference>
<dbReference type="EMBL" id="JAUOEL010000003">
    <property type="protein sequence ID" value="MDO5974511.1"/>
    <property type="molecule type" value="Genomic_DNA"/>
</dbReference>
<keyword evidence="3" id="KW-1185">Reference proteome</keyword>
<dbReference type="Proteomes" id="UP001176806">
    <property type="component" value="Unassembled WGS sequence"/>
</dbReference>
<dbReference type="RefSeq" id="WP_303301649.1">
    <property type="nucleotide sequence ID" value="NZ_BAABDA010000050.1"/>
</dbReference>
<evidence type="ECO:0000313" key="3">
    <source>
        <dbReference type="Proteomes" id="UP001176806"/>
    </source>
</evidence>
<proteinExistence type="predicted"/>
<gene>
    <name evidence="2" type="ORF">Q4Q40_09970</name>
</gene>
<evidence type="ECO:0000313" key="2">
    <source>
        <dbReference type="EMBL" id="MDO5974511.1"/>
    </source>
</evidence>
<comment type="caution">
    <text evidence="2">The sequence shown here is derived from an EMBL/GenBank/DDBJ whole genome shotgun (WGS) entry which is preliminary data.</text>
</comment>